<accession>A0A0F7SRD5</accession>
<name>A0A0F7SRD5_PHARH</name>
<proteinExistence type="predicted"/>
<sequence length="60" mass="6910">MSVDVIHLSIHEVIEPYNLMEPGGGLILGVDIWSDNPFVGSLGEFGRYDRLMYRFVRLER</sequence>
<evidence type="ECO:0000313" key="1">
    <source>
        <dbReference type="EMBL" id="CED83966.1"/>
    </source>
</evidence>
<reference evidence="1" key="1">
    <citation type="submission" date="2014-08" db="EMBL/GenBank/DDBJ databases">
        <authorList>
            <person name="Sharma Rahul"/>
            <person name="Thines Marco"/>
        </authorList>
    </citation>
    <scope>NUCLEOTIDE SEQUENCE</scope>
</reference>
<dbReference type="EMBL" id="LN483157">
    <property type="protein sequence ID" value="CED83966.1"/>
    <property type="molecule type" value="Genomic_DNA"/>
</dbReference>
<dbReference type="AlphaFoldDB" id="A0A0F7SRD5"/>
<protein>
    <submittedName>
        <fullName evidence="1">Uncharacterized protein</fullName>
    </submittedName>
</protein>
<organism evidence="1">
    <name type="scientific">Phaffia rhodozyma</name>
    <name type="common">Yeast</name>
    <name type="synonym">Xanthophyllomyces dendrorhous</name>
    <dbReference type="NCBI Taxonomy" id="264483"/>
    <lineage>
        <taxon>Eukaryota</taxon>
        <taxon>Fungi</taxon>
        <taxon>Dikarya</taxon>
        <taxon>Basidiomycota</taxon>
        <taxon>Agaricomycotina</taxon>
        <taxon>Tremellomycetes</taxon>
        <taxon>Cystofilobasidiales</taxon>
        <taxon>Mrakiaceae</taxon>
        <taxon>Phaffia</taxon>
    </lineage>
</organism>